<dbReference type="PANTHER" id="PTHR43244">
    <property type="match status" value="1"/>
</dbReference>
<evidence type="ECO:0000313" key="3">
    <source>
        <dbReference type="EMBL" id="XAY03477.1"/>
    </source>
</evidence>
<dbReference type="GO" id="GO:0016705">
    <property type="term" value="F:oxidoreductase activity, acting on paired donors, with incorporation or reduction of molecular oxygen"/>
    <property type="evidence" value="ECO:0007669"/>
    <property type="project" value="InterPro"/>
</dbReference>
<dbReference type="InterPro" id="IPR022378">
    <property type="entry name" value="F420_OxRdatse_MSMEG2249_pred"/>
</dbReference>
<dbReference type="EMBL" id="CP114014">
    <property type="protein sequence ID" value="XAY03477.1"/>
    <property type="molecule type" value="Genomic_DNA"/>
</dbReference>
<dbReference type="RefSeq" id="WP_354700034.1">
    <property type="nucleotide sequence ID" value="NZ_CP114014.1"/>
</dbReference>
<dbReference type="SUPFAM" id="SSF51679">
    <property type="entry name" value="Bacterial luciferase-like"/>
    <property type="match status" value="1"/>
</dbReference>
<dbReference type="AlphaFoldDB" id="A0AAU7AP83"/>
<reference evidence="3" key="1">
    <citation type="submission" date="2022-12" db="EMBL/GenBank/DDBJ databases">
        <title>Paraconexibacter alkalitolerans sp. nov. and Baekduia alba sp. nov., isolated from soil and emended description of the genera Paraconexibacter (Chun et al., 2020) and Baekduia (An et al., 2020).</title>
        <authorList>
            <person name="Vieira S."/>
            <person name="Huber K.J."/>
            <person name="Geppert A."/>
            <person name="Wolf J."/>
            <person name="Neumann-Schaal M."/>
            <person name="Muesken M."/>
            <person name="Overmann J."/>
        </authorList>
    </citation>
    <scope>NUCLEOTIDE SEQUENCE</scope>
    <source>
        <strain evidence="3">AEG42_29</strain>
    </source>
</reference>
<sequence length="380" mass="40448">MDEQTAVHTEAGVPEPLEDLSAFVVSGRLKSHLPDDVRFETSVRTPAQGIQDGVDAEAIGFRRVFLAERPELKEPGTLLGGIAARTSRLGVASGIIAAGSRHPMLLASLGATMQAAFGPRFTLGLGRGAPAYGHGGSLSMDGFADVCTIVKRLWAGEQFSYDGPAGDFGPMGLRDCYEGPPPDILAGIFALPKGAEMVARTPAIDGVLLPAGLTPTGAAKAIGYVRDALERADRDPGSVRILAEVITAPELAEEETFQLANARVVTYLQPPAWGQAYPKLNGWDPEVLQRLREHRMFAAVGDGVADLKYHRVDLLEPAKMIPQEWIEDSCAIGSIETCVRKLAEFRAAGVDEITTYGSTPGQNARLAAAWRVHTASKVLA</sequence>
<protein>
    <recommendedName>
        <fullName evidence="2">Luciferase-like domain-containing protein</fullName>
    </recommendedName>
</protein>
<gene>
    <name evidence="3" type="ORF">DSM112329_00295</name>
</gene>
<keyword evidence="1" id="KW-0560">Oxidoreductase</keyword>
<feature type="domain" description="Luciferase-like" evidence="2">
    <location>
        <begin position="54"/>
        <end position="352"/>
    </location>
</feature>
<accession>A0AAU7AP83</accession>
<dbReference type="KEGG" id="parq:DSM112329_00295"/>
<organism evidence="3">
    <name type="scientific">Paraconexibacter sp. AEG42_29</name>
    <dbReference type="NCBI Taxonomy" id="2997339"/>
    <lineage>
        <taxon>Bacteria</taxon>
        <taxon>Bacillati</taxon>
        <taxon>Actinomycetota</taxon>
        <taxon>Thermoleophilia</taxon>
        <taxon>Solirubrobacterales</taxon>
        <taxon>Paraconexibacteraceae</taxon>
        <taxon>Paraconexibacter</taxon>
    </lineage>
</organism>
<evidence type="ECO:0000259" key="2">
    <source>
        <dbReference type="Pfam" id="PF00296"/>
    </source>
</evidence>
<dbReference type="Gene3D" id="3.20.20.30">
    <property type="entry name" value="Luciferase-like domain"/>
    <property type="match status" value="1"/>
</dbReference>
<dbReference type="InterPro" id="IPR036661">
    <property type="entry name" value="Luciferase-like_sf"/>
</dbReference>
<dbReference type="InterPro" id="IPR050564">
    <property type="entry name" value="F420-G6PD/mer"/>
</dbReference>
<dbReference type="NCBIfam" id="TIGR03857">
    <property type="entry name" value="F420_MSMEG_2249"/>
    <property type="match status" value="1"/>
</dbReference>
<evidence type="ECO:0000256" key="1">
    <source>
        <dbReference type="ARBA" id="ARBA00023002"/>
    </source>
</evidence>
<dbReference type="Pfam" id="PF00296">
    <property type="entry name" value="Bac_luciferase"/>
    <property type="match status" value="1"/>
</dbReference>
<proteinExistence type="predicted"/>
<dbReference type="InterPro" id="IPR011251">
    <property type="entry name" value="Luciferase-like_dom"/>
</dbReference>
<name>A0AAU7AP83_9ACTN</name>
<dbReference type="PANTHER" id="PTHR43244:SF1">
    <property type="entry name" value="5,10-METHYLENETETRAHYDROMETHANOPTERIN REDUCTASE"/>
    <property type="match status" value="1"/>
</dbReference>